<evidence type="ECO:0000313" key="1">
    <source>
        <dbReference type="EMBL" id="KAI4371780.1"/>
    </source>
</evidence>
<organism evidence="1 2">
    <name type="scientific">Melastoma candidum</name>
    <dbReference type="NCBI Taxonomy" id="119954"/>
    <lineage>
        <taxon>Eukaryota</taxon>
        <taxon>Viridiplantae</taxon>
        <taxon>Streptophyta</taxon>
        <taxon>Embryophyta</taxon>
        <taxon>Tracheophyta</taxon>
        <taxon>Spermatophyta</taxon>
        <taxon>Magnoliopsida</taxon>
        <taxon>eudicotyledons</taxon>
        <taxon>Gunneridae</taxon>
        <taxon>Pentapetalae</taxon>
        <taxon>rosids</taxon>
        <taxon>malvids</taxon>
        <taxon>Myrtales</taxon>
        <taxon>Melastomataceae</taxon>
        <taxon>Melastomatoideae</taxon>
        <taxon>Melastomateae</taxon>
        <taxon>Melastoma</taxon>
    </lineage>
</organism>
<gene>
    <name evidence="1" type="ORF">MLD38_010089</name>
</gene>
<dbReference type="Proteomes" id="UP001057402">
    <property type="component" value="Chromosome 4"/>
</dbReference>
<reference evidence="2" key="1">
    <citation type="journal article" date="2023" name="Front. Plant Sci.">
        <title>Chromosomal-level genome assembly of Melastoma candidum provides insights into trichome evolution.</title>
        <authorList>
            <person name="Zhong Y."/>
            <person name="Wu W."/>
            <person name="Sun C."/>
            <person name="Zou P."/>
            <person name="Liu Y."/>
            <person name="Dai S."/>
            <person name="Zhou R."/>
        </authorList>
    </citation>
    <scope>NUCLEOTIDE SEQUENCE [LARGE SCALE GENOMIC DNA]</scope>
</reference>
<sequence length="527" mass="59028">MVSVFHSTNDQDVSATTRPGWPKESRNSQAEGERQAVRMYVRLLSLASEALAQKNNEQADSGFWSEPREPASTWKPCADQKLSTTTGKSNNGYILVSANGGLNQQRVAICNAVAVASLLNATLVIPRFLYSNVWKDPSQFGDIYQEDHFIKTLQDEVDIVKEVPRHLRSIDIEAIGGQITDADLEKEAKPEDYLRLVLPLLRRNGVVHLLGFGNRLGFDPIQFGLQRLRCKCNFHSLKFIPKIQQMGSLLLSRIKKFDTSDSMLDKQLLGKYIPDPPTNHDFRRGRSKFLALHLRFEEDMVAYSQCDFGGGKDEEIELRAYRDAHFPLVLERLKGSRSVLPAELRKLGRCPLTPEEAALVLAGLGFKSSTYIYLAGSQIYGGGLRMQPLTSLYPNLVTKESLLTPSELSPFKNFSSQMAALDFIVCAASDVFAMTDSGSQLSSLVSGFRMYYGGGQAPVIRPNKKRLAAVLSENGTVPWGIFEERVRKMIMEGQGSRPRGYGRSIYRQPRSPECMCRQQQTQSQRSR</sequence>
<dbReference type="EMBL" id="CM042883">
    <property type="protein sequence ID" value="KAI4371780.1"/>
    <property type="molecule type" value="Genomic_DNA"/>
</dbReference>
<protein>
    <submittedName>
        <fullName evidence="1">Uncharacterized protein</fullName>
    </submittedName>
</protein>
<proteinExistence type="predicted"/>
<accession>A0ACB9QZA7</accession>
<keyword evidence="2" id="KW-1185">Reference proteome</keyword>
<name>A0ACB9QZA7_9MYRT</name>
<evidence type="ECO:0000313" key="2">
    <source>
        <dbReference type="Proteomes" id="UP001057402"/>
    </source>
</evidence>
<comment type="caution">
    <text evidence="1">The sequence shown here is derived from an EMBL/GenBank/DDBJ whole genome shotgun (WGS) entry which is preliminary data.</text>
</comment>